<dbReference type="EC" id="2.3.1.57" evidence="2"/>
<dbReference type="SUPFAM" id="SSF55729">
    <property type="entry name" value="Acyl-CoA N-acyltransferases (Nat)"/>
    <property type="match status" value="1"/>
</dbReference>
<dbReference type="InterPro" id="IPR027455">
    <property type="entry name" value="Sper_AcTfrase_N"/>
</dbReference>
<dbReference type="Gene3D" id="3.40.630.30">
    <property type="match status" value="1"/>
</dbReference>
<sequence>MSLTIKSIDESNIEEILKLKVSKSQEHFIETIEACLDEASEDSKWRTVGIYDEDIAVGFSMYALFLDEGKNGRVWLDRFLISQEYQGKGYGENGIKLLIKQLYNEYGYKKIYLSVYDINKNAIGLYKKIGFDFNGEVDVKGEKVMVMNLEPQIYY</sequence>
<proteinExistence type="predicted"/>
<dbReference type="EMBL" id="VSSQ01021281">
    <property type="protein sequence ID" value="MPM66761.1"/>
    <property type="molecule type" value="Genomic_DNA"/>
</dbReference>
<organism evidence="2">
    <name type="scientific">bioreactor metagenome</name>
    <dbReference type="NCBI Taxonomy" id="1076179"/>
    <lineage>
        <taxon>unclassified sequences</taxon>
        <taxon>metagenomes</taxon>
        <taxon>ecological metagenomes</taxon>
    </lineage>
</organism>
<dbReference type="AlphaFoldDB" id="A0A645BQA9"/>
<keyword evidence="2" id="KW-0012">Acyltransferase</keyword>
<dbReference type="InterPro" id="IPR000182">
    <property type="entry name" value="GNAT_dom"/>
</dbReference>
<protein>
    <submittedName>
        <fullName evidence="2">Spermine/spermidine acetyltransferase</fullName>
        <ecNumber evidence="2">2.3.1.57</ecNumber>
    </submittedName>
</protein>
<name>A0A645BQA9_9ZZZZ</name>
<dbReference type="Pfam" id="PF00583">
    <property type="entry name" value="Acetyltransf_1"/>
    <property type="match status" value="1"/>
</dbReference>
<dbReference type="CDD" id="cd04301">
    <property type="entry name" value="NAT_SF"/>
    <property type="match status" value="1"/>
</dbReference>
<gene>
    <name evidence="2" type="primary">bltD_4</name>
    <name evidence="2" type="ORF">SDC9_113672</name>
</gene>
<dbReference type="Gene3D" id="1.10.287.900">
    <property type="entry name" value="The crystal structure of the spermine/spermidine acetyltransferase from enterococcus faecali"/>
    <property type="match status" value="1"/>
</dbReference>
<evidence type="ECO:0000259" key="1">
    <source>
        <dbReference type="PROSITE" id="PS51186"/>
    </source>
</evidence>
<dbReference type="InterPro" id="IPR016181">
    <property type="entry name" value="Acyl_CoA_acyltransferase"/>
</dbReference>
<evidence type="ECO:0000313" key="2">
    <source>
        <dbReference type="EMBL" id="MPM66761.1"/>
    </source>
</evidence>
<reference evidence="2" key="1">
    <citation type="submission" date="2019-08" db="EMBL/GenBank/DDBJ databases">
        <authorList>
            <person name="Kucharzyk K."/>
            <person name="Murdoch R.W."/>
            <person name="Higgins S."/>
            <person name="Loffler F."/>
        </authorList>
    </citation>
    <scope>NUCLEOTIDE SEQUENCE</scope>
</reference>
<accession>A0A645BQA9</accession>
<feature type="domain" description="N-acetyltransferase" evidence="1">
    <location>
        <begin position="3"/>
        <end position="150"/>
    </location>
</feature>
<dbReference type="GO" id="GO:0004145">
    <property type="term" value="F:diamine N-acetyltransferase activity"/>
    <property type="evidence" value="ECO:0007669"/>
    <property type="project" value="UniProtKB-EC"/>
</dbReference>
<keyword evidence="2" id="KW-0808">Transferase</keyword>
<comment type="caution">
    <text evidence="2">The sequence shown here is derived from an EMBL/GenBank/DDBJ whole genome shotgun (WGS) entry which is preliminary data.</text>
</comment>
<dbReference type="PROSITE" id="PS51186">
    <property type="entry name" value="GNAT"/>
    <property type="match status" value="1"/>
</dbReference>